<dbReference type="AlphaFoldDB" id="A0A371IDT6"/>
<evidence type="ECO:0000313" key="2">
    <source>
        <dbReference type="Proteomes" id="UP000257109"/>
    </source>
</evidence>
<dbReference type="EMBL" id="QJKJ01000327">
    <property type="protein sequence ID" value="RDY13178.1"/>
    <property type="molecule type" value="Genomic_DNA"/>
</dbReference>
<protein>
    <submittedName>
        <fullName evidence="1">Uncharacterized protein</fullName>
    </submittedName>
</protein>
<proteinExistence type="predicted"/>
<sequence>MTWRSFHWWNQLHQMAQPKPTRLNPSQPTLCIEDNARFKCKFDETAEAITSILERDDPCLKGTKLLGPKRQVTKKWEEETSRVKEPNSLQAEARKTIISPYPWEAEEPWNCLRSESKSSVGEA</sequence>
<reference evidence="1" key="1">
    <citation type="submission" date="2018-05" db="EMBL/GenBank/DDBJ databases">
        <title>Draft genome of Mucuna pruriens seed.</title>
        <authorList>
            <person name="Nnadi N.E."/>
            <person name="Vos R."/>
            <person name="Hasami M.H."/>
            <person name="Devisetty U.K."/>
            <person name="Aguiy J.C."/>
        </authorList>
    </citation>
    <scope>NUCLEOTIDE SEQUENCE [LARGE SCALE GENOMIC DNA]</scope>
    <source>
        <strain evidence="1">JCA_2017</strain>
    </source>
</reference>
<evidence type="ECO:0000313" key="1">
    <source>
        <dbReference type="EMBL" id="RDY13178.1"/>
    </source>
</evidence>
<organism evidence="1 2">
    <name type="scientific">Mucuna pruriens</name>
    <name type="common">Velvet bean</name>
    <name type="synonym">Dolichos pruriens</name>
    <dbReference type="NCBI Taxonomy" id="157652"/>
    <lineage>
        <taxon>Eukaryota</taxon>
        <taxon>Viridiplantae</taxon>
        <taxon>Streptophyta</taxon>
        <taxon>Embryophyta</taxon>
        <taxon>Tracheophyta</taxon>
        <taxon>Spermatophyta</taxon>
        <taxon>Magnoliopsida</taxon>
        <taxon>eudicotyledons</taxon>
        <taxon>Gunneridae</taxon>
        <taxon>Pentapetalae</taxon>
        <taxon>rosids</taxon>
        <taxon>fabids</taxon>
        <taxon>Fabales</taxon>
        <taxon>Fabaceae</taxon>
        <taxon>Papilionoideae</taxon>
        <taxon>50 kb inversion clade</taxon>
        <taxon>NPAAA clade</taxon>
        <taxon>indigoferoid/millettioid clade</taxon>
        <taxon>Phaseoleae</taxon>
        <taxon>Mucuna</taxon>
    </lineage>
</organism>
<keyword evidence="2" id="KW-1185">Reference proteome</keyword>
<dbReference type="Proteomes" id="UP000257109">
    <property type="component" value="Unassembled WGS sequence"/>
</dbReference>
<comment type="caution">
    <text evidence="1">The sequence shown here is derived from an EMBL/GenBank/DDBJ whole genome shotgun (WGS) entry which is preliminary data.</text>
</comment>
<accession>A0A371IDT6</accession>
<gene>
    <name evidence="1" type="ORF">CR513_01937</name>
</gene>
<name>A0A371IDT6_MUCPR</name>
<feature type="non-terminal residue" evidence="1">
    <location>
        <position position="1"/>
    </location>
</feature>